<organism evidence="1 2">
    <name type="scientific">Symbiodinium natans</name>
    <dbReference type="NCBI Taxonomy" id="878477"/>
    <lineage>
        <taxon>Eukaryota</taxon>
        <taxon>Sar</taxon>
        <taxon>Alveolata</taxon>
        <taxon>Dinophyceae</taxon>
        <taxon>Suessiales</taxon>
        <taxon>Symbiodiniaceae</taxon>
        <taxon>Symbiodinium</taxon>
    </lineage>
</organism>
<proteinExistence type="predicted"/>
<dbReference type="AlphaFoldDB" id="A0A812LDQ8"/>
<dbReference type="Proteomes" id="UP000604046">
    <property type="component" value="Unassembled WGS sequence"/>
</dbReference>
<dbReference type="EMBL" id="CAJNDS010000902">
    <property type="protein sequence ID" value="CAE7240028.1"/>
    <property type="molecule type" value="Genomic_DNA"/>
</dbReference>
<accession>A0A812LDQ8</accession>
<evidence type="ECO:0000313" key="1">
    <source>
        <dbReference type="EMBL" id="CAE7240028.1"/>
    </source>
</evidence>
<feature type="non-terminal residue" evidence="1">
    <location>
        <position position="1"/>
    </location>
</feature>
<dbReference type="OrthoDB" id="439050at2759"/>
<comment type="caution">
    <text evidence="1">The sequence shown here is derived from an EMBL/GenBank/DDBJ whole genome shotgun (WGS) entry which is preliminary data.</text>
</comment>
<keyword evidence="2" id="KW-1185">Reference proteome</keyword>
<evidence type="ECO:0000313" key="2">
    <source>
        <dbReference type="Proteomes" id="UP000604046"/>
    </source>
</evidence>
<gene>
    <name evidence="1" type="ORF">SNAT2548_LOCUS10704</name>
</gene>
<reference evidence="1" key="1">
    <citation type="submission" date="2021-02" db="EMBL/GenBank/DDBJ databases">
        <authorList>
            <person name="Dougan E. K."/>
            <person name="Rhodes N."/>
            <person name="Thang M."/>
            <person name="Chan C."/>
        </authorList>
    </citation>
    <scope>NUCLEOTIDE SEQUENCE</scope>
</reference>
<protein>
    <submittedName>
        <fullName evidence="1">Uncharacterized protein</fullName>
    </submittedName>
</protein>
<sequence length="243" mass="25578">MAYTGADEEWRLLRGDAGGGLESALGWLLATAEEPEDSKDILLGAVMLEYLEGHRAASEAPDNGAAGAEIRCEPGEWTWLSRCLPSPMWMAQRVEVLLGHALQVHIDGLTMHSRAAACGMLALMTACLGDSKAAGAMASNHTVAGIAMKWQQSALSEASSDPGEARLIECIALFLLQQLASAPSAALQRSPLLAMVLETLQCKQGVALLAPEVAAVALFRAWDVAQLRDLAAAGGHALGKRLI</sequence>
<name>A0A812LDQ8_9DINO</name>